<gene>
    <name evidence="1" type="ORF">RJJ65_36230</name>
</gene>
<feature type="non-terminal residue" evidence="1">
    <location>
        <position position="98"/>
    </location>
</feature>
<reference evidence="1" key="1">
    <citation type="submission" date="2023-04" db="EMBL/GenBank/DDBJ databases">
        <title>Genomic characterization of faba bean (Vicia faba) microsymbionts in Mexican soils.</title>
        <authorList>
            <person name="Rivera Orduna F.N."/>
            <person name="Guevara-Luna J."/>
            <person name="Yan J."/>
            <person name="Arroyo-Herrera I."/>
            <person name="Li Y."/>
            <person name="Vasquez-Murrieta M.S."/>
            <person name="Wang E.T."/>
        </authorList>
    </citation>
    <scope>NUCLEOTIDE SEQUENCE</scope>
    <source>
        <strain evidence="1">CH26</strain>
    </source>
</reference>
<accession>A0AAJ2H206</accession>
<dbReference type="EMBL" id="JAVLSF010000356">
    <property type="protein sequence ID" value="MDR9777985.1"/>
    <property type="molecule type" value="Genomic_DNA"/>
</dbReference>
<name>A0AAJ2H206_9HYPH</name>
<evidence type="ECO:0000313" key="2">
    <source>
        <dbReference type="Proteomes" id="UP001268610"/>
    </source>
</evidence>
<dbReference type="Gene3D" id="3.40.630.10">
    <property type="entry name" value="Zn peptidases"/>
    <property type="match status" value="1"/>
</dbReference>
<proteinExistence type="predicted"/>
<comment type="caution">
    <text evidence="1">The sequence shown here is derived from an EMBL/GenBank/DDBJ whole genome shotgun (WGS) entry which is preliminary data.</text>
</comment>
<sequence length="98" mass="10998">MINDLFFLINLFMSQSATLDLSLQLLRCPSITPDDADCQTIMAKRLAKIGFSIEIMQFGDVVNLWARRGNVEPLFCFAGHTDVVPTGELSKWTSDPFI</sequence>
<dbReference type="AlphaFoldDB" id="A0AAJ2H206"/>
<protein>
    <recommendedName>
        <fullName evidence="3">Succinyl-diaminopimelate desuccinylase</fullName>
    </recommendedName>
</protein>
<evidence type="ECO:0008006" key="3">
    <source>
        <dbReference type="Google" id="ProtNLM"/>
    </source>
</evidence>
<organism evidence="1 2">
    <name type="scientific">Rhizobium hidalgonense</name>
    <dbReference type="NCBI Taxonomy" id="1538159"/>
    <lineage>
        <taxon>Bacteria</taxon>
        <taxon>Pseudomonadati</taxon>
        <taxon>Pseudomonadota</taxon>
        <taxon>Alphaproteobacteria</taxon>
        <taxon>Hyphomicrobiales</taxon>
        <taxon>Rhizobiaceae</taxon>
        <taxon>Rhizobium/Agrobacterium group</taxon>
        <taxon>Rhizobium</taxon>
    </lineage>
</organism>
<evidence type="ECO:0000313" key="1">
    <source>
        <dbReference type="EMBL" id="MDR9777985.1"/>
    </source>
</evidence>
<dbReference type="SUPFAM" id="SSF53187">
    <property type="entry name" value="Zn-dependent exopeptidases"/>
    <property type="match status" value="1"/>
</dbReference>
<dbReference type="Proteomes" id="UP001268610">
    <property type="component" value="Unassembled WGS sequence"/>
</dbReference>